<dbReference type="RefSeq" id="WP_196936936.1">
    <property type="nucleotide sequence ID" value="NZ_MU158698.1"/>
</dbReference>
<dbReference type="EMBL" id="PRDK01000009">
    <property type="protein sequence ID" value="MBE8715084.1"/>
    <property type="molecule type" value="Genomic_DNA"/>
</dbReference>
<name>A0A928V2S7_9SPHI</name>
<dbReference type="InterPro" id="IPR016032">
    <property type="entry name" value="Sig_transdc_resp-reg_C-effctor"/>
</dbReference>
<protein>
    <submittedName>
        <fullName evidence="4">Transcriptional regulator</fullName>
    </submittedName>
</protein>
<dbReference type="Proteomes" id="UP000616201">
    <property type="component" value="Unassembled WGS sequence"/>
</dbReference>
<dbReference type="CDD" id="cd00146">
    <property type="entry name" value="PKD"/>
    <property type="match status" value="1"/>
</dbReference>
<dbReference type="Pfam" id="PF07494">
    <property type="entry name" value="Reg_prop"/>
    <property type="match status" value="1"/>
</dbReference>
<dbReference type="SUPFAM" id="SSF63829">
    <property type="entry name" value="Calcium-dependent phosphotriesterase"/>
    <property type="match status" value="2"/>
</dbReference>
<gene>
    <name evidence="4" type="ORF">C4F49_15475</name>
</gene>
<keyword evidence="2" id="KW-1133">Transmembrane helix</keyword>
<feature type="domain" description="Two component regulator three Y" evidence="3">
    <location>
        <begin position="678"/>
        <end position="739"/>
    </location>
</feature>
<feature type="transmembrane region" description="Helical" evidence="2">
    <location>
        <begin position="743"/>
        <end position="761"/>
    </location>
</feature>
<dbReference type="GO" id="GO:0003677">
    <property type="term" value="F:DNA binding"/>
    <property type="evidence" value="ECO:0007669"/>
    <property type="project" value="InterPro"/>
</dbReference>
<keyword evidence="2" id="KW-0472">Membrane</keyword>
<organism evidence="4 5">
    <name type="scientific">Sphingobacterium hungaricum</name>
    <dbReference type="NCBI Taxonomy" id="2082723"/>
    <lineage>
        <taxon>Bacteria</taxon>
        <taxon>Pseudomonadati</taxon>
        <taxon>Bacteroidota</taxon>
        <taxon>Sphingobacteriia</taxon>
        <taxon>Sphingobacteriales</taxon>
        <taxon>Sphingobacteriaceae</taxon>
        <taxon>Sphingobacterium</taxon>
    </lineage>
</organism>
<dbReference type="SUPFAM" id="SSF46894">
    <property type="entry name" value="C-terminal effector domain of the bipartite response regulators"/>
    <property type="match status" value="1"/>
</dbReference>
<dbReference type="InterPro" id="IPR036388">
    <property type="entry name" value="WH-like_DNA-bd_sf"/>
</dbReference>
<sequence length="957" mass="110334">MIKQVLQVLILLISSLLYKNGFSQEIMRNATPFVKQYNKSLYNAGNQNWGIAVGQNGIIYVANTEGLLSFDGQYWKLNPSKNKGILRSVTVGKDGKIYTGGKSDFGFWELEAFGKLTYTQLSKLVDQELFNDDEIWKIIEFNNKIYFHSFSKCYVYENNTITIIDGDGEPFLYPHLVGKSLYFEKIPSGLHRLDESNNFLAIKDKSLIKSNILAILPFEGDTYLIGTDKDGLYLLDKEGNISVWENQAQDILKKSQINNGIVLYNQYFVFGTIQNGILILNKNGDLIQHINKTNGLQNNTVLSIVQDKQGNVWAGLDNGIDRIEINSPLYYYSDFTRDIGTVYTSAVLNNKIYLGTNQGLFQSEWNGLNNFNRLNFRLIPGSEGQVWDLKIMNNQLICSHNSGAFIVLENQLQRLQNKSGGWQIAKIANQPNVFLQANYVGLSSYRNSGGWKLEQFFPEIQYSVSGLLQKNGLTYWATVKNGVKEIIFNADYSKIENIKSFSKEHNNMPTSNVVEVYKLGEDYVFTSDSGLYTFDNILQKFVRYEELNAKVGSFAFANKVIKINNESYWFINKSHIAVVDFNKNGDIQIDSTSLFNLNGKMMNYYENIQALGNSIFLIGLDNGFALFDKEKINKNLTLQSPIIRDIYNISAGILPIYSDNLNLPNKKGNIRITYATPYYSSSAVQYQFYLEGYSTEWSEWSEVAYNDFTNLSAGNYTFKVRSKNSAAQISEITTLSFSVEKPWFLKWPALIIYVVLLFFIIRLGRKRYEDKLQEHQRKVKEHVLEEQKVLRKRELEENEKQLMMLRNTQLEQELEIKNRELANAAMNIVYKNEMLNNLHTELLDLKDSDGNKLSNEQLRKVNKLIDEAHSDDRDWDLFEKSFNEAHENFFKKLRADFPELVPNDLKLCAYLRLNMSSKEIASLLNITTRGVEIRRYRLRKKLNLTKDKNLTEFLLER</sequence>
<dbReference type="InterPro" id="IPR013783">
    <property type="entry name" value="Ig-like_fold"/>
</dbReference>
<evidence type="ECO:0000313" key="5">
    <source>
        <dbReference type="Proteomes" id="UP000616201"/>
    </source>
</evidence>
<evidence type="ECO:0000256" key="1">
    <source>
        <dbReference type="SAM" id="Coils"/>
    </source>
</evidence>
<keyword evidence="2" id="KW-0812">Transmembrane</keyword>
<dbReference type="AlphaFoldDB" id="A0A928V2S7"/>
<dbReference type="Pfam" id="PF07495">
    <property type="entry name" value="Y_Y_Y"/>
    <property type="match status" value="1"/>
</dbReference>
<dbReference type="InterPro" id="IPR015943">
    <property type="entry name" value="WD40/YVTN_repeat-like_dom_sf"/>
</dbReference>
<accession>A0A928V2S7</accession>
<dbReference type="GO" id="GO:0006355">
    <property type="term" value="P:regulation of DNA-templated transcription"/>
    <property type="evidence" value="ECO:0007669"/>
    <property type="project" value="InterPro"/>
</dbReference>
<keyword evidence="5" id="KW-1185">Reference proteome</keyword>
<dbReference type="Gene3D" id="2.60.40.10">
    <property type="entry name" value="Immunoglobulins"/>
    <property type="match status" value="1"/>
</dbReference>
<evidence type="ECO:0000259" key="3">
    <source>
        <dbReference type="Pfam" id="PF07495"/>
    </source>
</evidence>
<evidence type="ECO:0000256" key="2">
    <source>
        <dbReference type="SAM" id="Phobius"/>
    </source>
</evidence>
<dbReference type="InterPro" id="IPR011110">
    <property type="entry name" value="Reg_prop"/>
</dbReference>
<keyword evidence="1" id="KW-0175">Coiled coil</keyword>
<proteinExistence type="predicted"/>
<evidence type="ECO:0000313" key="4">
    <source>
        <dbReference type="EMBL" id="MBE8715084.1"/>
    </source>
</evidence>
<reference evidence="4" key="1">
    <citation type="submission" date="2018-02" db="EMBL/GenBank/DDBJ databases">
        <authorList>
            <person name="Vasarhelyi B.M."/>
            <person name="Deshmukh S."/>
            <person name="Balint B."/>
            <person name="Kukolya J."/>
        </authorList>
    </citation>
    <scope>NUCLEOTIDE SEQUENCE</scope>
    <source>
        <strain evidence="4">KB22</strain>
    </source>
</reference>
<dbReference type="InterPro" id="IPR011123">
    <property type="entry name" value="Y_Y_Y"/>
</dbReference>
<dbReference type="Gene3D" id="1.10.10.10">
    <property type="entry name" value="Winged helix-like DNA-binding domain superfamily/Winged helix DNA-binding domain"/>
    <property type="match status" value="1"/>
</dbReference>
<dbReference type="Gene3D" id="2.130.10.10">
    <property type="entry name" value="YVTN repeat-like/Quinoprotein amine dehydrogenase"/>
    <property type="match status" value="2"/>
</dbReference>
<comment type="caution">
    <text evidence="4">The sequence shown here is derived from an EMBL/GenBank/DDBJ whole genome shotgun (WGS) entry which is preliminary data.</text>
</comment>
<feature type="coiled-coil region" evidence="1">
    <location>
        <begin position="765"/>
        <end position="827"/>
    </location>
</feature>